<gene>
    <name evidence="4" type="ORF">H8D96_02370</name>
</gene>
<evidence type="ECO:0000259" key="3">
    <source>
        <dbReference type="PROSITE" id="PS50198"/>
    </source>
</evidence>
<evidence type="ECO:0000313" key="5">
    <source>
        <dbReference type="Proteomes" id="UP000605201"/>
    </source>
</evidence>
<accession>A0A8J6P0Q8</accession>
<dbReference type="Pfam" id="PF13624">
    <property type="entry name" value="SurA_N_3"/>
    <property type="match status" value="1"/>
</dbReference>
<dbReference type="Pfam" id="PF00639">
    <property type="entry name" value="Rotamase"/>
    <property type="match status" value="1"/>
</dbReference>
<dbReference type="Gene3D" id="3.10.50.40">
    <property type="match status" value="1"/>
</dbReference>
<comment type="caution">
    <text evidence="4">The sequence shown here is derived from an EMBL/GenBank/DDBJ whole genome shotgun (WGS) entry which is preliminary data.</text>
</comment>
<dbReference type="InterPro" id="IPR027304">
    <property type="entry name" value="Trigger_fact/SurA_dom_sf"/>
</dbReference>
<dbReference type="InterPro" id="IPR046357">
    <property type="entry name" value="PPIase_dom_sf"/>
</dbReference>
<dbReference type="PANTHER" id="PTHR47637:SF1">
    <property type="entry name" value="CHAPERONE SURA"/>
    <property type="match status" value="1"/>
</dbReference>
<evidence type="ECO:0000256" key="1">
    <source>
        <dbReference type="ARBA" id="ARBA00022729"/>
    </source>
</evidence>
<evidence type="ECO:0000256" key="2">
    <source>
        <dbReference type="PROSITE-ProRule" id="PRU00278"/>
    </source>
</evidence>
<dbReference type="Gene3D" id="1.10.4030.10">
    <property type="entry name" value="Porin chaperone SurA, peptide-binding domain"/>
    <property type="match status" value="1"/>
</dbReference>
<keyword evidence="1" id="KW-0732">Signal</keyword>
<keyword evidence="2" id="KW-0697">Rotamase</keyword>
<organism evidence="4 5">
    <name type="scientific">Candidatus Desulfatibia vada</name>
    <dbReference type="NCBI Taxonomy" id="2841696"/>
    <lineage>
        <taxon>Bacteria</taxon>
        <taxon>Pseudomonadati</taxon>
        <taxon>Thermodesulfobacteriota</taxon>
        <taxon>Desulfobacteria</taxon>
        <taxon>Desulfobacterales</taxon>
        <taxon>Desulfobacterales incertae sedis</taxon>
        <taxon>Candidatus Desulfatibia</taxon>
    </lineage>
</organism>
<sequence length="337" mass="39107">MQVRYFQRIVKHSILVLLYTFLLCTFNFYLIPGAEGAETVDRIVAIVNSDIITLYELNQSLQPYAERIKGLGYSSNQEQKMLFKVREEILKKLVDEKIEDQRIKHFNIVVSEQEVDKTIERIKENNYLTDEDFREGLKAEGLTMDKYRERLKAQLLRSKLVNREIKSKIVITNEDIKTYYDSHSEKYGGETKYHLRNILMSVSPLADAREKRRVKEEIEAVLAKLNNGEPFENMVAAYSESPLASEGGDLGLFTLDKLSPTLREAVKDLKAGELTPVLDTEHGYQIFLVQEVIQTPGKPLEQVTLEIERLLFDKIVDERFQAWLEELREDSLIKIIQ</sequence>
<feature type="domain" description="PpiC" evidence="3">
    <location>
        <begin position="190"/>
        <end position="291"/>
    </location>
</feature>
<name>A0A8J6P0Q8_9BACT</name>
<dbReference type="InterPro" id="IPR000297">
    <property type="entry name" value="PPIase_PpiC"/>
</dbReference>
<dbReference type="AlphaFoldDB" id="A0A8J6P0Q8"/>
<evidence type="ECO:0000313" key="4">
    <source>
        <dbReference type="EMBL" id="MBC8430742.1"/>
    </source>
</evidence>
<dbReference type="PANTHER" id="PTHR47637">
    <property type="entry name" value="CHAPERONE SURA"/>
    <property type="match status" value="1"/>
</dbReference>
<dbReference type="SUPFAM" id="SSF54534">
    <property type="entry name" value="FKBP-like"/>
    <property type="match status" value="1"/>
</dbReference>
<dbReference type="PROSITE" id="PS50198">
    <property type="entry name" value="PPIC_PPIASE_2"/>
    <property type="match status" value="1"/>
</dbReference>
<proteinExistence type="predicted"/>
<protein>
    <submittedName>
        <fullName evidence="4">SurA N-terminal domain-containing protein</fullName>
    </submittedName>
</protein>
<dbReference type="GO" id="GO:0003755">
    <property type="term" value="F:peptidyl-prolyl cis-trans isomerase activity"/>
    <property type="evidence" value="ECO:0007669"/>
    <property type="project" value="UniProtKB-KW"/>
</dbReference>
<keyword evidence="2" id="KW-0413">Isomerase</keyword>
<dbReference type="SUPFAM" id="SSF109998">
    <property type="entry name" value="Triger factor/SurA peptide-binding domain-like"/>
    <property type="match status" value="1"/>
</dbReference>
<dbReference type="Proteomes" id="UP000605201">
    <property type="component" value="Unassembled WGS sequence"/>
</dbReference>
<dbReference type="EMBL" id="JACNIG010000077">
    <property type="protein sequence ID" value="MBC8430742.1"/>
    <property type="molecule type" value="Genomic_DNA"/>
</dbReference>
<dbReference type="InterPro" id="IPR050280">
    <property type="entry name" value="OMP_Chaperone_SurA"/>
</dbReference>
<reference evidence="4 5" key="1">
    <citation type="submission" date="2020-08" db="EMBL/GenBank/DDBJ databases">
        <title>Bridging the membrane lipid divide: bacteria of the FCB group superphylum have the potential to synthesize archaeal ether lipids.</title>
        <authorList>
            <person name="Villanueva L."/>
            <person name="Von Meijenfeldt F.A.B."/>
            <person name="Westbye A.B."/>
            <person name="Yadav S."/>
            <person name="Hopmans E.C."/>
            <person name="Dutilh B.E."/>
            <person name="Sinninghe Damste J.S."/>
        </authorList>
    </citation>
    <scope>NUCLEOTIDE SEQUENCE [LARGE SCALE GENOMIC DNA]</scope>
    <source>
        <strain evidence="4">NIOZ-UU17</strain>
    </source>
</reference>